<organism evidence="5 6">
    <name type="scientific">Ramlibacter tataouinensis</name>
    <dbReference type="NCBI Taxonomy" id="94132"/>
    <lineage>
        <taxon>Bacteria</taxon>
        <taxon>Pseudomonadati</taxon>
        <taxon>Pseudomonadota</taxon>
        <taxon>Betaproteobacteria</taxon>
        <taxon>Burkholderiales</taxon>
        <taxon>Comamonadaceae</taxon>
        <taxon>Ramlibacter</taxon>
    </lineage>
</organism>
<dbReference type="InterPro" id="IPR033891">
    <property type="entry name" value="TTC38"/>
</dbReference>
<keyword evidence="3" id="KW-0677">Repeat</keyword>
<dbReference type="SUPFAM" id="SSF48452">
    <property type="entry name" value="TPR-like"/>
    <property type="match status" value="1"/>
</dbReference>
<evidence type="ECO:0000256" key="1">
    <source>
        <dbReference type="ARBA" id="ARBA00005857"/>
    </source>
</evidence>
<evidence type="ECO:0000256" key="3">
    <source>
        <dbReference type="ARBA" id="ARBA00022737"/>
    </source>
</evidence>
<evidence type="ECO:0000256" key="4">
    <source>
        <dbReference type="ARBA" id="ARBA00022803"/>
    </source>
</evidence>
<keyword evidence="4" id="KW-0802">TPR repeat</keyword>
<dbReference type="Proteomes" id="UP000070433">
    <property type="component" value="Chromosome"/>
</dbReference>
<evidence type="ECO:0000256" key="2">
    <source>
        <dbReference type="ARBA" id="ARBA00019992"/>
    </source>
</evidence>
<dbReference type="AlphaFoldDB" id="A0A140HLD5"/>
<gene>
    <name evidence="5" type="ORF">UC35_22270</name>
</gene>
<dbReference type="PANTHER" id="PTHR16263:SF4">
    <property type="entry name" value="TETRATRICOPEPTIDE REPEAT PROTEIN 38"/>
    <property type="match status" value="1"/>
</dbReference>
<dbReference type="EMBL" id="CP010951">
    <property type="protein sequence ID" value="AMO25668.1"/>
    <property type="molecule type" value="Genomic_DNA"/>
</dbReference>
<dbReference type="Gene3D" id="1.25.40.10">
    <property type="entry name" value="Tetratricopeptide repeat domain"/>
    <property type="match status" value="1"/>
</dbReference>
<sequence length="435" mass="47534">MGTRSAEAAARVETALDAMLSYFGDPLALLDEAIAADPGWTHPRTLKAGLLLTMGEHGPSLQARDLLDEVEGMGAGSIARERAHFKAARCAAEGDWDRACALWDAILVEWPRDVAALLFAHLFDFYRGDALNLKRRPQRVLPHWSRAMPLYGYVLGMHAFGLEESGHYAEAEDTGRAALGVNPRDPWAVHAVTHVFEMEGRHRDGAHWLESRRADWAVDNGFSYHNWFHAALFAMESMDTAAALAIFDAQHAPATDMALQRVDGTAVLWRLKLLGVDVAQRFDALRRGWQTQAPDAGFYAFNDLHALMAHIGAADPADMEEAADALAAAMDRPGSGGSTNLRMSSEVGLPLARAFMDYARGNWAAAADGLFAVRDRAHGFGGSHAQRDILTLTLMDAAIRAGQGALATHVLHERFPAKARTPLTEYWQERIGAAH</sequence>
<proteinExistence type="inferred from homology"/>
<dbReference type="CDD" id="cd05804">
    <property type="entry name" value="StaR_like"/>
    <property type="match status" value="1"/>
</dbReference>
<dbReference type="PATRIC" id="fig|94132.3.peg.4538"/>
<reference evidence="5" key="2">
    <citation type="submission" date="2015-02" db="EMBL/GenBank/DDBJ databases">
        <authorList>
            <person name="Chooi Y.-H."/>
        </authorList>
    </citation>
    <scope>NUCLEOTIDE SEQUENCE</scope>
    <source>
        <strain evidence="5">5-10</strain>
    </source>
</reference>
<evidence type="ECO:0000313" key="6">
    <source>
        <dbReference type="Proteomes" id="UP000070433"/>
    </source>
</evidence>
<protein>
    <recommendedName>
        <fullName evidence="2">Tetratricopeptide repeat protein 38</fullName>
    </recommendedName>
</protein>
<dbReference type="PANTHER" id="PTHR16263">
    <property type="entry name" value="TETRATRICOPEPTIDE REPEAT PROTEIN 38"/>
    <property type="match status" value="1"/>
</dbReference>
<name>A0A140HLD5_9BURK</name>
<dbReference type="InterPro" id="IPR011990">
    <property type="entry name" value="TPR-like_helical_dom_sf"/>
</dbReference>
<accession>A0A140HLD5</accession>
<reference evidence="5" key="1">
    <citation type="journal article" date="2014" name="Int. J. Syst. Evol. Microbiol.">
        <title>Ramlibacter solisilvae sp. nov., isolated from forest soil, and emended description of the genus Ramlibacter.</title>
        <authorList>
            <person name="Lee H.J."/>
            <person name="Lee S.H."/>
            <person name="Lee S.S."/>
            <person name="Lee J.S."/>
            <person name="Kim Y."/>
            <person name="Kim S.C."/>
            <person name="Jeon C.O."/>
        </authorList>
    </citation>
    <scope>NUCLEOTIDE SEQUENCE [LARGE SCALE GENOMIC DNA]</scope>
    <source>
        <strain evidence="5">5-10</strain>
    </source>
</reference>
<comment type="similarity">
    <text evidence="1">Belongs to the TTC38 family.</text>
</comment>
<keyword evidence="6" id="KW-1185">Reference proteome</keyword>
<evidence type="ECO:0000313" key="5">
    <source>
        <dbReference type="EMBL" id="AMO25668.1"/>
    </source>
</evidence>